<dbReference type="GO" id="GO:0051082">
    <property type="term" value="F:unfolded protein binding"/>
    <property type="evidence" value="ECO:0007669"/>
    <property type="project" value="TreeGrafter"/>
</dbReference>
<dbReference type="SUPFAM" id="SSF48403">
    <property type="entry name" value="Ankyrin repeat"/>
    <property type="match status" value="1"/>
</dbReference>
<organism evidence="1 2">
    <name type="scientific">Daphnia magna</name>
    <dbReference type="NCBI Taxonomy" id="35525"/>
    <lineage>
        <taxon>Eukaryota</taxon>
        <taxon>Metazoa</taxon>
        <taxon>Ecdysozoa</taxon>
        <taxon>Arthropoda</taxon>
        <taxon>Crustacea</taxon>
        <taxon>Branchiopoda</taxon>
        <taxon>Diplostraca</taxon>
        <taxon>Cladocera</taxon>
        <taxon>Anomopoda</taxon>
        <taxon>Daphniidae</taxon>
        <taxon>Daphnia</taxon>
    </lineage>
</organism>
<sequence length="534" mass="59916">MATSYDGSVPLGQGGQGSVFPGEFEGREVAVKRVSMFRLRNNNEEEALKQLNHPNIVKLFHSAEDANFKYFYLERCAASLDQVFLHPDHPKKYKGPKLPYHYIIFSQLASGLEHIHLKKLIHRDIKPGNVLIFVDSTGQGDEAIIKWADFGLSKPVNERGTYELSGVRGTSNWYSPELLKLLLNKQGAEEPRGTVKSDVFALGLVFGYLLLNGQHPYGGLEAEIHKNLMKKETIKLKNIYHLHYAYDLIKKMLTHEPNDRITSSDVVSQLESKKNKIEEHEKNFFRLCANGPNDKLQDLIKRGIDVNTIDRNGCNALHILCENNSNENLMSVTKLLIKHEIDINAKNACGNNTLHVLCEFYSSENLLDAIELLIKHGINVSDKNEFDQNALHILCSCNSNENLCDAIKLLVKNGINANDTDSTGNRALHLICEHNSSENLLDIAKLLIELGVDVNARDAAGWNALHFLCKHNSSEKLMETIEFLIQQGVDKAPDGIDALSLLRNNNSQGNVEDIIQYFQTTVPLAPNEINMDTS</sequence>
<protein>
    <submittedName>
        <fullName evidence="1">Uncharacterized protein</fullName>
    </submittedName>
</protein>
<dbReference type="InterPro" id="IPR002110">
    <property type="entry name" value="Ankyrin_rpt"/>
</dbReference>
<dbReference type="PROSITE" id="PS00108">
    <property type="entry name" value="PROTEIN_KINASE_ST"/>
    <property type="match status" value="1"/>
</dbReference>
<name>A0A0P6A7P9_9CRUS</name>
<proteinExistence type="predicted"/>
<reference evidence="1 2" key="1">
    <citation type="submission" date="2016-03" db="EMBL/GenBank/DDBJ databases">
        <title>EvidentialGene: Evidence-directed Construction of Genes on Genomes.</title>
        <authorList>
            <person name="Gilbert D.G."/>
            <person name="Choi J.-H."/>
            <person name="Mockaitis K."/>
            <person name="Colbourne J."/>
            <person name="Pfrender M."/>
        </authorList>
    </citation>
    <scope>NUCLEOTIDE SEQUENCE [LARGE SCALE GENOMIC DNA]</scope>
    <source>
        <strain evidence="1 2">Xinb3</strain>
        <tissue evidence="1">Complete organism</tissue>
    </source>
</reference>
<dbReference type="GO" id="GO:0070059">
    <property type="term" value="P:intrinsic apoptotic signaling pathway in response to endoplasmic reticulum stress"/>
    <property type="evidence" value="ECO:0007669"/>
    <property type="project" value="TreeGrafter"/>
</dbReference>
<dbReference type="GO" id="GO:0004521">
    <property type="term" value="F:RNA endonuclease activity"/>
    <property type="evidence" value="ECO:0007669"/>
    <property type="project" value="InterPro"/>
</dbReference>
<dbReference type="PROSITE" id="PS50011">
    <property type="entry name" value="PROTEIN_KINASE_DOM"/>
    <property type="match status" value="1"/>
</dbReference>
<dbReference type="OrthoDB" id="6358482at2759"/>
<dbReference type="PROSITE" id="PS50088">
    <property type="entry name" value="ANK_REPEAT"/>
    <property type="match status" value="2"/>
</dbReference>
<dbReference type="InterPro" id="IPR045133">
    <property type="entry name" value="IRE1/2-like"/>
</dbReference>
<dbReference type="AlphaFoldDB" id="A0A0P6A7P9"/>
<evidence type="ECO:0000313" key="2">
    <source>
        <dbReference type="Proteomes" id="UP000076858"/>
    </source>
</evidence>
<evidence type="ECO:0000313" key="1">
    <source>
        <dbReference type="EMBL" id="KZS11442.1"/>
    </source>
</evidence>
<dbReference type="Pfam" id="PF12796">
    <property type="entry name" value="Ank_2"/>
    <property type="match status" value="1"/>
</dbReference>
<dbReference type="InterPro" id="IPR036770">
    <property type="entry name" value="Ankyrin_rpt-contain_sf"/>
</dbReference>
<dbReference type="GO" id="GO:0005524">
    <property type="term" value="F:ATP binding"/>
    <property type="evidence" value="ECO:0007669"/>
    <property type="project" value="InterPro"/>
</dbReference>
<dbReference type="InterPro" id="IPR000719">
    <property type="entry name" value="Prot_kinase_dom"/>
</dbReference>
<dbReference type="PANTHER" id="PTHR13954:SF6">
    <property type="entry name" value="NON-SPECIFIC SERINE_THREONINE PROTEIN KINASE"/>
    <property type="match status" value="1"/>
</dbReference>
<dbReference type="GO" id="GO:0036498">
    <property type="term" value="P:IRE1-mediated unfolded protein response"/>
    <property type="evidence" value="ECO:0007669"/>
    <property type="project" value="TreeGrafter"/>
</dbReference>
<dbReference type="GO" id="GO:1990604">
    <property type="term" value="C:IRE1-TRAF2-ASK1 complex"/>
    <property type="evidence" value="ECO:0007669"/>
    <property type="project" value="TreeGrafter"/>
</dbReference>
<dbReference type="Pfam" id="PF00069">
    <property type="entry name" value="Pkinase"/>
    <property type="match status" value="1"/>
</dbReference>
<gene>
    <name evidence="1" type="ORF">APZ42_024210</name>
</gene>
<comment type="caution">
    <text evidence="1">The sequence shown here is derived from an EMBL/GenBank/DDBJ whole genome shotgun (WGS) entry which is preliminary data.</text>
</comment>
<dbReference type="Gene3D" id="1.25.40.20">
    <property type="entry name" value="Ankyrin repeat-containing domain"/>
    <property type="match status" value="2"/>
</dbReference>
<dbReference type="Proteomes" id="UP000076858">
    <property type="component" value="Unassembled WGS sequence"/>
</dbReference>
<dbReference type="PANTHER" id="PTHR13954">
    <property type="entry name" value="IRE1-RELATED"/>
    <property type="match status" value="1"/>
</dbReference>
<dbReference type="SMART" id="SM00248">
    <property type="entry name" value="ANK"/>
    <property type="match status" value="5"/>
</dbReference>
<dbReference type="STRING" id="35525.A0A0P6A7P9"/>
<keyword evidence="2" id="KW-1185">Reference proteome</keyword>
<dbReference type="SUPFAM" id="SSF56112">
    <property type="entry name" value="Protein kinase-like (PK-like)"/>
    <property type="match status" value="1"/>
</dbReference>
<dbReference type="InterPro" id="IPR008271">
    <property type="entry name" value="Ser/Thr_kinase_AS"/>
</dbReference>
<dbReference type="Gene3D" id="1.10.510.10">
    <property type="entry name" value="Transferase(Phosphotransferase) domain 1"/>
    <property type="match status" value="1"/>
</dbReference>
<dbReference type="PROSITE" id="PS50297">
    <property type="entry name" value="ANK_REP_REGION"/>
    <property type="match status" value="1"/>
</dbReference>
<dbReference type="Pfam" id="PF00023">
    <property type="entry name" value="Ank"/>
    <property type="match status" value="1"/>
</dbReference>
<accession>A0A0P6A7P9</accession>
<dbReference type="FunFam" id="1.10.510.10:FF:001152">
    <property type="entry name" value="Uncharacterized protein"/>
    <property type="match status" value="1"/>
</dbReference>
<dbReference type="GO" id="GO:0004674">
    <property type="term" value="F:protein serine/threonine kinase activity"/>
    <property type="evidence" value="ECO:0007669"/>
    <property type="project" value="InterPro"/>
</dbReference>
<dbReference type="EMBL" id="LRGB01001581">
    <property type="protein sequence ID" value="KZS11442.1"/>
    <property type="molecule type" value="Genomic_DNA"/>
</dbReference>
<dbReference type="InterPro" id="IPR011009">
    <property type="entry name" value="Kinase-like_dom_sf"/>
</dbReference>
<dbReference type="Gene3D" id="3.30.200.20">
    <property type="entry name" value="Phosphorylase Kinase, domain 1"/>
    <property type="match status" value="1"/>
</dbReference>
<dbReference type="SMART" id="SM00220">
    <property type="entry name" value="S_TKc"/>
    <property type="match status" value="1"/>
</dbReference>